<comment type="similarity">
    <text evidence="1">Belongs to the DNA mismatch repair MutL/HexB family.</text>
</comment>
<keyword evidence="5" id="KW-1185">Reference proteome</keyword>
<dbReference type="Pfam" id="PF08676">
    <property type="entry name" value="MutL_C"/>
    <property type="match status" value="1"/>
</dbReference>
<dbReference type="Gene3D" id="3.30.565.10">
    <property type="entry name" value="Histidine kinase-like ATPase, C-terminal domain"/>
    <property type="match status" value="1"/>
</dbReference>
<protein>
    <submittedName>
        <fullName evidence="4">DNA mismatch repair protein</fullName>
    </submittedName>
</protein>
<proteinExistence type="inferred from homology"/>
<sequence>MASQSPFIRALHPEVAAQIESSIAITNLNTVVLELVKNSLDADAQTITITVDFQKGGCVVEDDGVGIPSSEFREEGGLGKLYHTSKFDCRYEVHGRKGIFLPSLISLALVTIASRHASRDPTNSVTYHHSSTISKLCPAPKQHELASEHGTKVTVTNLFGNLPVRVKHRALTLQRNEDIDKEWDELKRLLTGLLIASRTTAKVTLEDASKSRRMIVRGRKERLSQSRWPPVALVDDAALDIARIRSILSQVGYITPIEPTSWVAASARASGISVRSAISLTPSPTKQAQFISFGIISLNQQSNANVLYDEINRLFATSNFGTEDSSTPEIAEELQELNLRASRYGKEATAEKRHKTRPKGVNKWPMFYIRIDLKGQNTVTDQKDSPLSSEKSLEEILNVLNAMIRQFLEQYHFSRPRHQRDEKRRLEISRLVKKEERLGKRAKSCAATVSHYVGVGNSPSVLEGFLNPQLRLPIYSGTPNSSSFPLVDFANRSKIKAGNNRHIMEEICSGLPRKKGISTASHGKSPHNEDEPFRDGNFRPASSLSAPVLMQSRVPSESPACAAAIAYSDAQVPLPTDEDLDASQEELKDKVVQWTNPATREVIYINERTGQTLASESIKAISFRSPDSIPTCQAFSRDQSGSPALTPWIDSILQKWENPAFRASERLIPLIKPCMPIHPEEEDSGFSARFPNVMDFHKTLSAFSGRLTKSGLANAQIVSQVDNKFLLLKMSTALSEKGELQSILVLVDQHAADERVCVEQLFSDLCGLSSSHTVDSTFLPKPILFKVSSQEAQLFESRSEYFASWGCHYSVSRGHTSLHATVEITALPTLISERCRAEPRLAIDMLRSEVWARNDDGIALKPRDLSSAHPERPDERDTRAPHWAHSISHCPRGIIDLLNSRACRSAIMFNDKLSRTESEDLIAMLSKCVFPFHCAHGRPSMVPIINLGPVRHSDGDRVNNIGFFGDAAFGGLGEHAVKKEAGFAKAYRTWKQTLPS</sequence>
<accession>A0AAF0II37</accession>
<dbReference type="Proteomes" id="UP001219355">
    <property type="component" value="Chromosome 1"/>
</dbReference>
<dbReference type="InterPro" id="IPR042120">
    <property type="entry name" value="MutL_C_dimsub"/>
</dbReference>
<dbReference type="AlphaFoldDB" id="A0AAF0II37"/>
<dbReference type="InterPro" id="IPR014790">
    <property type="entry name" value="MutL_C"/>
</dbReference>
<organism evidence="4 5">
    <name type="scientific">Emydomyces testavorans</name>
    <dbReference type="NCBI Taxonomy" id="2070801"/>
    <lineage>
        <taxon>Eukaryota</taxon>
        <taxon>Fungi</taxon>
        <taxon>Dikarya</taxon>
        <taxon>Ascomycota</taxon>
        <taxon>Pezizomycotina</taxon>
        <taxon>Eurotiomycetes</taxon>
        <taxon>Eurotiomycetidae</taxon>
        <taxon>Onygenales</taxon>
        <taxon>Nannizziopsiaceae</taxon>
        <taxon>Emydomyces</taxon>
    </lineage>
</organism>
<gene>
    <name evidence="4" type="primary">MLH3</name>
    <name evidence="4" type="ORF">PRK78_000900</name>
</gene>
<evidence type="ECO:0000313" key="4">
    <source>
        <dbReference type="EMBL" id="WEW55469.1"/>
    </source>
</evidence>
<evidence type="ECO:0000313" key="5">
    <source>
        <dbReference type="Proteomes" id="UP001219355"/>
    </source>
</evidence>
<dbReference type="Gene3D" id="3.30.1370.100">
    <property type="entry name" value="MutL, C-terminal domain, regulatory subdomain"/>
    <property type="match status" value="1"/>
</dbReference>
<dbReference type="GO" id="GO:0140664">
    <property type="term" value="F:ATP-dependent DNA damage sensor activity"/>
    <property type="evidence" value="ECO:0007669"/>
    <property type="project" value="InterPro"/>
</dbReference>
<evidence type="ECO:0000256" key="2">
    <source>
        <dbReference type="SAM" id="MobiDB-lite"/>
    </source>
</evidence>
<dbReference type="GO" id="GO:0006298">
    <property type="term" value="P:mismatch repair"/>
    <property type="evidence" value="ECO:0007669"/>
    <property type="project" value="InterPro"/>
</dbReference>
<feature type="region of interest" description="Disordered" evidence="2">
    <location>
        <begin position="514"/>
        <end position="535"/>
    </location>
</feature>
<dbReference type="GO" id="GO:0032300">
    <property type="term" value="C:mismatch repair complex"/>
    <property type="evidence" value="ECO:0007669"/>
    <property type="project" value="InterPro"/>
</dbReference>
<dbReference type="InterPro" id="IPR038973">
    <property type="entry name" value="MutL/Mlh/Pms-like"/>
</dbReference>
<evidence type="ECO:0000256" key="1">
    <source>
        <dbReference type="ARBA" id="ARBA00006082"/>
    </source>
</evidence>
<dbReference type="Pfam" id="PF13589">
    <property type="entry name" value="HATPase_c_3"/>
    <property type="match status" value="1"/>
</dbReference>
<dbReference type="SUPFAM" id="SSF118116">
    <property type="entry name" value="DNA mismatch repair protein MutL"/>
    <property type="match status" value="2"/>
</dbReference>
<dbReference type="SUPFAM" id="SSF55874">
    <property type="entry name" value="ATPase domain of HSP90 chaperone/DNA topoisomerase II/histidine kinase"/>
    <property type="match status" value="1"/>
</dbReference>
<dbReference type="PANTHER" id="PTHR10073">
    <property type="entry name" value="DNA MISMATCH REPAIR PROTEIN MLH, PMS, MUTL"/>
    <property type="match status" value="1"/>
</dbReference>
<dbReference type="EMBL" id="CP120627">
    <property type="protein sequence ID" value="WEW55469.1"/>
    <property type="molecule type" value="Genomic_DNA"/>
</dbReference>
<name>A0AAF0II37_9EURO</name>
<dbReference type="GO" id="GO:0016887">
    <property type="term" value="F:ATP hydrolysis activity"/>
    <property type="evidence" value="ECO:0007669"/>
    <property type="project" value="InterPro"/>
</dbReference>
<evidence type="ECO:0000259" key="3">
    <source>
        <dbReference type="SMART" id="SM00853"/>
    </source>
</evidence>
<dbReference type="InterPro" id="IPR036890">
    <property type="entry name" value="HATPase_C_sf"/>
</dbReference>
<dbReference type="InterPro" id="IPR037198">
    <property type="entry name" value="MutL_C_sf"/>
</dbReference>
<dbReference type="GO" id="GO:0005524">
    <property type="term" value="F:ATP binding"/>
    <property type="evidence" value="ECO:0007669"/>
    <property type="project" value="InterPro"/>
</dbReference>
<feature type="compositionally biased region" description="Basic and acidic residues" evidence="2">
    <location>
        <begin position="526"/>
        <end position="535"/>
    </location>
</feature>
<dbReference type="PANTHER" id="PTHR10073:SF47">
    <property type="entry name" value="DNA MISMATCH REPAIR PROTEIN MLH3"/>
    <property type="match status" value="1"/>
</dbReference>
<dbReference type="SMART" id="SM00853">
    <property type="entry name" value="MutL_C"/>
    <property type="match status" value="1"/>
</dbReference>
<reference evidence="4" key="1">
    <citation type="submission" date="2023-03" db="EMBL/GenBank/DDBJ databases">
        <title>Emydomyces testavorans Genome Sequence.</title>
        <authorList>
            <person name="Hoyer L."/>
        </authorList>
    </citation>
    <scope>NUCLEOTIDE SEQUENCE</scope>
    <source>
        <strain evidence="4">16-2883</strain>
    </source>
</reference>
<dbReference type="InterPro" id="IPR042121">
    <property type="entry name" value="MutL_C_regsub"/>
</dbReference>
<feature type="domain" description="MutL C-terminal dimerisation" evidence="3">
    <location>
        <begin position="717"/>
        <end position="913"/>
    </location>
</feature>
<dbReference type="Gene3D" id="3.30.1540.20">
    <property type="entry name" value="MutL, C-terminal domain, dimerisation subdomain"/>
    <property type="match status" value="1"/>
</dbReference>